<feature type="transmembrane region" description="Helical" evidence="7">
    <location>
        <begin position="52"/>
        <end position="76"/>
    </location>
</feature>
<evidence type="ECO:0000256" key="1">
    <source>
        <dbReference type="ARBA" id="ARBA00004651"/>
    </source>
</evidence>
<dbReference type="InterPro" id="IPR027417">
    <property type="entry name" value="P-loop_NTPase"/>
</dbReference>
<proteinExistence type="predicted"/>
<evidence type="ECO:0000259" key="8">
    <source>
        <dbReference type="PROSITE" id="PS50893"/>
    </source>
</evidence>
<keyword evidence="4 10" id="KW-0067">ATP-binding</keyword>
<evidence type="ECO:0000256" key="5">
    <source>
        <dbReference type="ARBA" id="ARBA00022989"/>
    </source>
</evidence>
<keyword evidence="5 7" id="KW-1133">Transmembrane helix</keyword>
<keyword evidence="11" id="KW-1185">Reference proteome</keyword>
<gene>
    <name evidence="10" type="ORF">J2S77_001264</name>
</gene>
<dbReference type="GO" id="GO:0005524">
    <property type="term" value="F:ATP binding"/>
    <property type="evidence" value="ECO:0007669"/>
    <property type="project" value="UniProtKB-KW"/>
</dbReference>
<accession>A0ABT9VER7</accession>
<dbReference type="InterPro" id="IPR039421">
    <property type="entry name" value="Type_1_exporter"/>
</dbReference>
<protein>
    <submittedName>
        <fullName evidence="10">ATP-binding cassette subfamily B protein</fullName>
    </submittedName>
</protein>
<sequence length="576" mass="65196">MRYIFSYLTPYYFHMIIAWSLMLIELSVELMLPFFLGKMVDNGIITQDLNVVIFWGSIMIGLAILSFIAGIGNSFYSSHVTYKFGYDIRGYLFDKVQSFSFKNLNEHPTSTLITRFTNDIRQIQSGLFLALRIMFRAPLLVIGGITMSFIVNWRIALIFLISVPILILLLGIIVKISSRLFTKVQGYLDKVNRVMQENLSGIRLIKAFLRSRHEKNRFVTANTHLMNETKTAFRVIEASSPILLLIMNLSLLFILWFGYEEVNQNNAQVGEVVSIINYALRVSLAMNMFGFLTRAFARAKASSERLEHVFTTEVDLLEDPSVDQNQNITTGKIQFDQVSFRYPTNHEYVLEDINLNIDPQEKVAILGATGSGKSTLFQLIPRLYDTSEGQLYIDHHPVQSYSFDQLRQSIGYVPQDPLLFTGSVFHNIAWGKNGASLEDVQQAAQDAQIHDTIAALPDGYQTKIGQKGVNLSGGQKQRISIARALIRKPTILMLDDSTSALDLKTEAKLLNAIDHYQCTTLIVTQKISTAMNADRILLFDEGQLLAEGTHDSLLQHSAMYQQIVESQFGEEERHES</sequence>
<dbReference type="Pfam" id="PF00005">
    <property type="entry name" value="ABC_tran"/>
    <property type="match status" value="1"/>
</dbReference>
<evidence type="ECO:0000259" key="9">
    <source>
        <dbReference type="PROSITE" id="PS50929"/>
    </source>
</evidence>
<dbReference type="Pfam" id="PF00664">
    <property type="entry name" value="ABC_membrane"/>
    <property type="match status" value="1"/>
</dbReference>
<evidence type="ECO:0000313" key="10">
    <source>
        <dbReference type="EMBL" id="MDQ0159300.1"/>
    </source>
</evidence>
<dbReference type="PROSITE" id="PS00211">
    <property type="entry name" value="ABC_TRANSPORTER_1"/>
    <property type="match status" value="1"/>
</dbReference>
<dbReference type="PROSITE" id="PS50929">
    <property type="entry name" value="ABC_TM1F"/>
    <property type="match status" value="1"/>
</dbReference>
<dbReference type="InterPro" id="IPR003593">
    <property type="entry name" value="AAA+_ATPase"/>
</dbReference>
<feature type="transmembrane region" description="Helical" evidence="7">
    <location>
        <begin position="155"/>
        <end position="174"/>
    </location>
</feature>
<feature type="transmembrane region" description="Helical" evidence="7">
    <location>
        <begin position="12"/>
        <end position="32"/>
    </location>
</feature>
<evidence type="ECO:0000256" key="7">
    <source>
        <dbReference type="SAM" id="Phobius"/>
    </source>
</evidence>
<dbReference type="CDD" id="cd18548">
    <property type="entry name" value="ABC_6TM_Tm287_like"/>
    <property type="match status" value="1"/>
</dbReference>
<dbReference type="SUPFAM" id="SSF90123">
    <property type="entry name" value="ABC transporter transmembrane region"/>
    <property type="match status" value="1"/>
</dbReference>
<dbReference type="Gene3D" id="3.40.50.300">
    <property type="entry name" value="P-loop containing nucleotide triphosphate hydrolases"/>
    <property type="match status" value="1"/>
</dbReference>
<dbReference type="InterPro" id="IPR017871">
    <property type="entry name" value="ABC_transporter-like_CS"/>
</dbReference>
<keyword evidence="6 7" id="KW-0472">Membrane</keyword>
<dbReference type="PANTHER" id="PTHR43394:SF1">
    <property type="entry name" value="ATP-BINDING CASSETTE SUB-FAMILY B MEMBER 10, MITOCHONDRIAL"/>
    <property type="match status" value="1"/>
</dbReference>
<organism evidence="10 11">
    <name type="scientific">Alkalibacillus salilacus</name>
    <dbReference type="NCBI Taxonomy" id="284582"/>
    <lineage>
        <taxon>Bacteria</taxon>
        <taxon>Bacillati</taxon>
        <taxon>Bacillota</taxon>
        <taxon>Bacilli</taxon>
        <taxon>Bacillales</taxon>
        <taxon>Bacillaceae</taxon>
        <taxon>Alkalibacillus</taxon>
    </lineage>
</organism>
<name>A0ABT9VER7_9BACI</name>
<dbReference type="InterPro" id="IPR011527">
    <property type="entry name" value="ABC1_TM_dom"/>
</dbReference>
<feature type="domain" description="ABC transmembrane type-1" evidence="9">
    <location>
        <begin position="21"/>
        <end position="298"/>
    </location>
</feature>
<dbReference type="RefSeq" id="WP_306975672.1">
    <property type="nucleotide sequence ID" value="NZ_JAUSTQ010000004.1"/>
</dbReference>
<dbReference type="PANTHER" id="PTHR43394">
    <property type="entry name" value="ATP-DEPENDENT PERMEASE MDL1, MITOCHONDRIAL"/>
    <property type="match status" value="1"/>
</dbReference>
<reference evidence="10 11" key="1">
    <citation type="submission" date="2023-07" db="EMBL/GenBank/DDBJ databases">
        <title>Genomic Encyclopedia of Type Strains, Phase IV (KMG-IV): sequencing the most valuable type-strain genomes for metagenomic binning, comparative biology and taxonomic classification.</title>
        <authorList>
            <person name="Goeker M."/>
        </authorList>
    </citation>
    <scope>NUCLEOTIDE SEQUENCE [LARGE SCALE GENOMIC DNA]</scope>
    <source>
        <strain evidence="10 11">DSM 16460</strain>
    </source>
</reference>
<feature type="domain" description="ABC transporter" evidence="8">
    <location>
        <begin position="333"/>
        <end position="566"/>
    </location>
</feature>
<dbReference type="Proteomes" id="UP001224359">
    <property type="component" value="Unassembled WGS sequence"/>
</dbReference>
<dbReference type="Gene3D" id="1.20.1560.10">
    <property type="entry name" value="ABC transporter type 1, transmembrane domain"/>
    <property type="match status" value="1"/>
</dbReference>
<dbReference type="SMART" id="SM00382">
    <property type="entry name" value="AAA"/>
    <property type="match status" value="1"/>
</dbReference>
<keyword evidence="3" id="KW-0547">Nucleotide-binding</keyword>
<evidence type="ECO:0000256" key="3">
    <source>
        <dbReference type="ARBA" id="ARBA00022741"/>
    </source>
</evidence>
<dbReference type="EMBL" id="JAUSTQ010000004">
    <property type="protein sequence ID" value="MDQ0159300.1"/>
    <property type="molecule type" value="Genomic_DNA"/>
</dbReference>
<keyword evidence="2 7" id="KW-0812">Transmembrane</keyword>
<evidence type="ECO:0000256" key="2">
    <source>
        <dbReference type="ARBA" id="ARBA00022692"/>
    </source>
</evidence>
<dbReference type="InterPro" id="IPR003439">
    <property type="entry name" value="ABC_transporter-like_ATP-bd"/>
</dbReference>
<dbReference type="SUPFAM" id="SSF52540">
    <property type="entry name" value="P-loop containing nucleoside triphosphate hydrolases"/>
    <property type="match status" value="1"/>
</dbReference>
<evidence type="ECO:0000256" key="4">
    <source>
        <dbReference type="ARBA" id="ARBA00022840"/>
    </source>
</evidence>
<feature type="transmembrane region" description="Helical" evidence="7">
    <location>
        <begin position="278"/>
        <end position="297"/>
    </location>
</feature>
<dbReference type="PROSITE" id="PS50893">
    <property type="entry name" value="ABC_TRANSPORTER_2"/>
    <property type="match status" value="1"/>
</dbReference>
<comment type="caution">
    <text evidence="10">The sequence shown here is derived from an EMBL/GenBank/DDBJ whole genome shotgun (WGS) entry which is preliminary data.</text>
</comment>
<comment type="subcellular location">
    <subcellularLocation>
        <location evidence="1">Cell membrane</location>
        <topology evidence="1">Multi-pass membrane protein</topology>
    </subcellularLocation>
</comment>
<evidence type="ECO:0000313" key="11">
    <source>
        <dbReference type="Proteomes" id="UP001224359"/>
    </source>
</evidence>
<feature type="transmembrane region" description="Helical" evidence="7">
    <location>
        <begin position="235"/>
        <end position="258"/>
    </location>
</feature>
<dbReference type="InterPro" id="IPR036640">
    <property type="entry name" value="ABC1_TM_sf"/>
</dbReference>
<evidence type="ECO:0000256" key="6">
    <source>
        <dbReference type="ARBA" id="ARBA00023136"/>
    </source>
</evidence>
<feature type="transmembrane region" description="Helical" evidence="7">
    <location>
        <begin position="129"/>
        <end position="149"/>
    </location>
</feature>